<evidence type="ECO:0000256" key="1">
    <source>
        <dbReference type="ARBA" id="ARBA00022741"/>
    </source>
</evidence>
<reference evidence="4 5" key="1">
    <citation type="submission" date="2016-10" db="EMBL/GenBank/DDBJ databases">
        <authorList>
            <person name="de Groot N.N."/>
        </authorList>
    </citation>
    <scope>NUCLEOTIDE SEQUENCE [LARGE SCALE GENOMIC DNA]</scope>
    <source>
        <strain evidence="4 5">HL3</strain>
    </source>
</reference>
<dbReference type="EMBL" id="FOMJ01000001">
    <property type="protein sequence ID" value="SFD08551.1"/>
    <property type="molecule type" value="Genomic_DNA"/>
</dbReference>
<organism evidence="4 5">
    <name type="scientific">Thiohalospira halophila DSM 15071</name>
    <dbReference type="NCBI Taxonomy" id="1123397"/>
    <lineage>
        <taxon>Bacteria</taxon>
        <taxon>Pseudomonadati</taxon>
        <taxon>Pseudomonadota</taxon>
        <taxon>Gammaproteobacteria</taxon>
        <taxon>Thiohalospirales</taxon>
        <taxon>Thiohalospiraceae</taxon>
        <taxon>Thiohalospira</taxon>
    </lineage>
</organism>
<dbReference type="OrthoDB" id="9816297at2"/>
<dbReference type="GO" id="GO:0051782">
    <property type="term" value="P:negative regulation of cell division"/>
    <property type="evidence" value="ECO:0007669"/>
    <property type="project" value="TreeGrafter"/>
</dbReference>
<protein>
    <submittedName>
        <fullName evidence="4">Flagellar biosynthesis protein FlhG</fullName>
    </submittedName>
</protein>
<dbReference type="Pfam" id="PF10609">
    <property type="entry name" value="ParA"/>
    <property type="match status" value="1"/>
</dbReference>
<keyword evidence="4" id="KW-0969">Cilium</keyword>
<evidence type="ECO:0000256" key="3">
    <source>
        <dbReference type="PIRSR" id="PIRSR003092-1"/>
    </source>
</evidence>
<dbReference type="GO" id="GO:0016887">
    <property type="term" value="F:ATP hydrolysis activity"/>
    <property type="evidence" value="ECO:0007669"/>
    <property type="project" value="TreeGrafter"/>
</dbReference>
<keyword evidence="5" id="KW-1185">Reference proteome</keyword>
<dbReference type="GO" id="GO:0005524">
    <property type="term" value="F:ATP binding"/>
    <property type="evidence" value="ECO:0007669"/>
    <property type="project" value="UniProtKB-KW"/>
</dbReference>
<keyword evidence="4" id="KW-0966">Cell projection</keyword>
<sequence>MWGGSVDDQASGLRRLARQRPTRVVSVASGKGGVGKTSITVNLAAALARHGNEVMIMDADLGLANVDVLLGLNPDYNLAHVVSGERSLAEVVTTTPGGVRVVPAASGRQRMAELSTLQHAGIVRAFSDLSLELDFLLVDTAAGISDSVVTFSKASQEVVVVVCDEPASITDAYALIKVLSQDHGVERVRVLANMAADMEQGQRLYEKIARVTDRYLQVELDFMGVIPEDDALRRAIHQRRPVVDAIPNSSSAQAFGHLVGKVDAWPQPESAGQLEFFAERLLGHRDAALADAGVRAPA</sequence>
<dbReference type="GO" id="GO:0005829">
    <property type="term" value="C:cytosol"/>
    <property type="evidence" value="ECO:0007669"/>
    <property type="project" value="TreeGrafter"/>
</dbReference>
<dbReference type="AlphaFoldDB" id="A0A1I1PFB4"/>
<dbReference type="Proteomes" id="UP000198611">
    <property type="component" value="Unassembled WGS sequence"/>
</dbReference>
<name>A0A1I1PFB4_9GAMM</name>
<dbReference type="RefSeq" id="WP_093427388.1">
    <property type="nucleotide sequence ID" value="NZ_FOMJ01000001.1"/>
</dbReference>
<dbReference type="STRING" id="1123397.SAMN05660831_00764"/>
<keyword evidence="2 3" id="KW-0067">ATP-binding</keyword>
<dbReference type="Gene3D" id="3.40.50.300">
    <property type="entry name" value="P-loop containing nucleotide triphosphate hydrolases"/>
    <property type="match status" value="1"/>
</dbReference>
<dbReference type="PIRSF" id="PIRSF003092">
    <property type="entry name" value="MinD"/>
    <property type="match status" value="1"/>
</dbReference>
<dbReference type="InterPro" id="IPR050625">
    <property type="entry name" value="ParA/MinD_ATPase"/>
</dbReference>
<evidence type="ECO:0000256" key="2">
    <source>
        <dbReference type="ARBA" id="ARBA00022840"/>
    </source>
</evidence>
<dbReference type="InterPro" id="IPR033756">
    <property type="entry name" value="YlxH/NBP35"/>
</dbReference>
<dbReference type="SUPFAM" id="SSF52540">
    <property type="entry name" value="P-loop containing nucleoside triphosphate hydrolases"/>
    <property type="match status" value="1"/>
</dbReference>
<proteinExistence type="predicted"/>
<keyword evidence="1 3" id="KW-0547">Nucleotide-binding</keyword>
<feature type="binding site" evidence="3">
    <location>
        <begin position="31"/>
        <end position="38"/>
    </location>
    <ligand>
        <name>ATP</name>
        <dbReference type="ChEBI" id="CHEBI:30616"/>
    </ligand>
</feature>
<gene>
    <name evidence="4" type="ORF">SAMN05660831_00764</name>
</gene>
<evidence type="ECO:0000313" key="5">
    <source>
        <dbReference type="Proteomes" id="UP000198611"/>
    </source>
</evidence>
<dbReference type="InterPro" id="IPR033875">
    <property type="entry name" value="FlhG"/>
</dbReference>
<evidence type="ECO:0000313" key="4">
    <source>
        <dbReference type="EMBL" id="SFD08551.1"/>
    </source>
</evidence>
<dbReference type="InterPro" id="IPR025501">
    <property type="entry name" value="MinD_FleN"/>
</dbReference>
<keyword evidence="4" id="KW-0282">Flagellum</keyword>
<accession>A0A1I1PFB4</accession>
<dbReference type="PANTHER" id="PTHR43384">
    <property type="entry name" value="SEPTUM SITE-DETERMINING PROTEIN MIND HOMOLOG, CHLOROPLASTIC-RELATED"/>
    <property type="match status" value="1"/>
</dbReference>
<dbReference type="GO" id="GO:0009898">
    <property type="term" value="C:cytoplasmic side of plasma membrane"/>
    <property type="evidence" value="ECO:0007669"/>
    <property type="project" value="TreeGrafter"/>
</dbReference>
<dbReference type="InterPro" id="IPR027417">
    <property type="entry name" value="P-loop_NTPase"/>
</dbReference>
<dbReference type="PANTHER" id="PTHR43384:SF4">
    <property type="entry name" value="CELLULOSE BIOSYNTHESIS PROTEIN BCSQ-RELATED"/>
    <property type="match status" value="1"/>
</dbReference>
<dbReference type="CDD" id="cd02038">
    <property type="entry name" value="FlhG-like"/>
    <property type="match status" value="1"/>
</dbReference>